<evidence type="ECO:0000313" key="3">
    <source>
        <dbReference type="Proteomes" id="UP001265700"/>
    </source>
</evidence>
<keyword evidence="3" id="KW-1185">Reference proteome</keyword>
<evidence type="ECO:0000313" key="2">
    <source>
        <dbReference type="EMBL" id="MDR7148748.1"/>
    </source>
</evidence>
<organism evidence="2 3">
    <name type="scientific">Hydrogenophaga palleronii</name>
    <dbReference type="NCBI Taxonomy" id="65655"/>
    <lineage>
        <taxon>Bacteria</taxon>
        <taxon>Pseudomonadati</taxon>
        <taxon>Pseudomonadota</taxon>
        <taxon>Betaproteobacteria</taxon>
        <taxon>Burkholderiales</taxon>
        <taxon>Comamonadaceae</taxon>
        <taxon>Hydrogenophaga</taxon>
    </lineage>
</organism>
<name>A0ABU1WHM0_9BURK</name>
<protein>
    <submittedName>
        <fullName evidence="2">DNA-binding CsgD family transcriptional regulator</fullName>
    </submittedName>
</protein>
<keyword evidence="2" id="KW-0238">DNA-binding</keyword>
<comment type="caution">
    <text evidence="2">The sequence shown here is derived from an EMBL/GenBank/DDBJ whole genome shotgun (WGS) entry which is preliminary data.</text>
</comment>
<reference evidence="2 3" key="1">
    <citation type="submission" date="2023-07" db="EMBL/GenBank/DDBJ databases">
        <title>Sorghum-associated microbial communities from plants grown in Nebraska, USA.</title>
        <authorList>
            <person name="Schachtman D."/>
        </authorList>
    </citation>
    <scope>NUCLEOTIDE SEQUENCE [LARGE SCALE GENOMIC DNA]</scope>
    <source>
        <strain evidence="2 3">4249</strain>
    </source>
</reference>
<evidence type="ECO:0000259" key="1">
    <source>
        <dbReference type="SMART" id="SM00421"/>
    </source>
</evidence>
<accession>A0ABU1WHM0</accession>
<dbReference type="RefSeq" id="WP_310311593.1">
    <property type="nucleotide sequence ID" value="NZ_JAVDWU010000001.1"/>
</dbReference>
<dbReference type="SMART" id="SM00421">
    <property type="entry name" value="HTH_LUXR"/>
    <property type="match status" value="1"/>
</dbReference>
<dbReference type="EMBL" id="JAVDWU010000001">
    <property type="protein sequence ID" value="MDR7148748.1"/>
    <property type="molecule type" value="Genomic_DNA"/>
</dbReference>
<dbReference type="InterPro" id="IPR036388">
    <property type="entry name" value="WH-like_DNA-bd_sf"/>
</dbReference>
<feature type="domain" description="HTH luxR-type" evidence="1">
    <location>
        <begin position="185"/>
        <end position="242"/>
    </location>
</feature>
<gene>
    <name evidence="2" type="ORF">J2W49_000676</name>
</gene>
<dbReference type="InterPro" id="IPR000792">
    <property type="entry name" value="Tscrpt_reg_LuxR_C"/>
</dbReference>
<dbReference type="Gene3D" id="1.10.10.10">
    <property type="entry name" value="Winged helix-like DNA-binding domain superfamily/Winged helix DNA-binding domain"/>
    <property type="match status" value="1"/>
</dbReference>
<proteinExistence type="predicted"/>
<dbReference type="Proteomes" id="UP001265700">
    <property type="component" value="Unassembled WGS sequence"/>
</dbReference>
<dbReference type="InterPro" id="IPR016032">
    <property type="entry name" value="Sig_transdc_resp-reg_C-effctor"/>
</dbReference>
<dbReference type="GO" id="GO:0003677">
    <property type="term" value="F:DNA binding"/>
    <property type="evidence" value="ECO:0007669"/>
    <property type="project" value="UniProtKB-KW"/>
</dbReference>
<dbReference type="Pfam" id="PF00196">
    <property type="entry name" value="GerE"/>
    <property type="match status" value="1"/>
</dbReference>
<dbReference type="SUPFAM" id="SSF46894">
    <property type="entry name" value="C-terminal effector domain of the bipartite response regulators"/>
    <property type="match status" value="1"/>
</dbReference>
<sequence>MGNQHAVAEGLLNLLGEHLPLAQCTIFAYEGMRAPRIVAVGDRSRTQTLPDIAEAYVTRFYRLDGCMTAMREELAAARKAGMQHPRIVMHRQTGSDIAHDEYRHVCYERPQVAERLALLALFEGRRWLSVNLYRGIEHGPFDARAIDVVSAFAPLIVHAVRLHHTGQSVNQELGDLLLARLRARHPQLTPRDCDVVRSLLDGQSTAAMAERLGLTLASARTYVKRVYRKLGVSGQRDLMGMLLEPSLKG</sequence>